<comment type="similarity">
    <text evidence="2 9">Belongs to the membrane fusion protein (MFP) (TC 8.A.1) family.</text>
</comment>
<reference evidence="12 13" key="1">
    <citation type="submission" date="2021-04" db="EMBL/GenBank/DDBJ databases">
        <authorList>
            <person name="Pira H."/>
            <person name="Risdian C."/>
            <person name="Wink J."/>
        </authorList>
    </citation>
    <scope>NUCLEOTIDE SEQUENCE [LARGE SCALE GENOMIC DNA]</scope>
    <source>
        <strain evidence="12 13">WHA3</strain>
    </source>
</reference>
<comment type="caution">
    <text evidence="12">The sequence shown here is derived from an EMBL/GenBank/DDBJ whole genome shotgun (WGS) entry which is preliminary data.</text>
</comment>
<dbReference type="InterPro" id="IPR050739">
    <property type="entry name" value="MFP"/>
</dbReference>
<keyword evidence="7 9" id="KW-1133">Transmembrane helix</keyword>
<feature type="domain" description="AprE-like beta-barrel" evidence="11">
    <location>
        <begin position="376"/>
        <end position="472"/>
    </location>
</feature>
<accession>A0ABS6SG50</accession>
<evidence type="ECO:0000256" key="6">
    <source>
        <dbReference type="ARBA" id="ARBA00022692"/>
    </source>
</evidence>
<evidence type="ECO:0000259" key="10">
    <source>
        <dbReference type="Pfam" id="PF25994"/>
    </source>
</evidence>
<evidence type="ECO:0000256" key="2">
    <source>
        <dbReference type="ARBA" id="ARBA00009477"/>
    </source>
</evidence>
<keyword evidence="5 9" id="KW-0997">Cell inner membrane</keyword>
<dbReference type="InterPro" id="IPR058982">
    <property type="entry name" value="Beta-barrel_AprE"/>
</dbReference>
<evidence type="ECO:0000259" key="11">
    <source>
        <dbReference type="Pfam" id="PF26002"/>
    </source>
</evidence>
<feature type="domain" description="AprE-like long alpha-helical hairpin" evidence="10">
    <location>
        <begin position="134"/>
        <end position="317"/>
    </location>
</feature>
<organism evidence="12 13">
    <name type="scientific">Pacificimonas pallii</name>
    <dbReference type="NCBI Taxonomy" id="2827236"/>
    <lineage>
        <taxon>Bacteria</taxon>
        <taxon>Pseudomonadati</taxon>
        <taxon>Pseudomonadota</taxon>
        <taxon>Alphaproteobacteria</taxon>
        <taxon>Sphingomonadales</taxon>
        <taxon>Sphingosinicellaceae</taxon>
        <taxon>Pacificimonas</taxon>
    </lineage>
</organism>
<dbReference type="NCBIfam" id="TIGR01843">
    <property type="entry name" value="type_I_hlyD"/>
    <property type="match status" value="1"/>
</dbReference>
<gene>
    <name evidence="12" type="ORF">KCG44_11490</name>
</gene>
<dbReference type="InterPro" id="IPR010129">
    <property type="entry name" value="T1SS_HlyD"/>
</dbReference>
<evidence type="ECO:0000256" key="9">
    <source>
        <dbReference type="RuleBase" id="RU365093"/>
    </source>
</evidence>
<comment type="subcellular location">
    <subcellularLocation>
        <location evidence="1 9">Cell inner membrane</location>
        <topology evidence="1 9">Single-pass membrane protein</topology>
    </subcellularLocation>
</comment>
<dbReference type="Proteomes" id="UP000722336">
    <property type="component" value="Unassembled WGS sequence"/>
</dbReference>
<evidence type="ECO:0000256" key="4">
    <source>
        <dbReference type="ARBA" id="ARBA00022475"/>
    </source>
</evidence>
<evidence type="ECO:0000256" key="5">
    <source>
        <dbReference type="ARBA" id="ARBA00022519"/>
    </source>
</evidence>
<feature type="transmembrane region" description="Helical" evidence="9">
    <location>
        <begin position="61"/>
        <end position="79"/>
    </location>
</feature>
<evidence type="ECO:0000256" key="7">
    <source>
        <dbReference type="ARBA" id="ARBA00022989"/>
    </source>
</evidence>
<keyword evidence="8 9" id="KW-0472">Membrane</keyword>
<keyword evidence="3 9" id="KW-0813">Transport</keyword>
<evidence type="ECO:0000313" key="13">
    <source>
        <dbReference type="Proteomes" id="UP000722336"/>
    </source>
</evidence>
<dbReference type="Pfam" id="PF25994">
    <property type="entry name" value="HH_AprE"/>
    <property type="match status" value="1"/>
</dbReference>
<name>A0ABS6SG50_9SPHN</name>
<dbReference type="Pfam" id="PF26002">
    <property type="entry name" value="Beta-barrel_AprE"/>
    <property type="match status" value="1"/>
</dbReference>
<keyword evidence="6 9" id="KW-0812">Transmembrane</keyword>
<dbReference type="InterPro" id="IPR058781">
    <property type="entry name" value="HH_AprE-like"/>
</dbReference>
<dbReference type="PANTHER" id="PTHR30386:SF27">
    <property type="entry name" value="MEMBRANE FUSION PROTEIN (MFP) FAMILY PROTEIN"/>
    <property type="match status" value="1"/>
</dbReference>
<proteinExistence type="inferred from homology"/>
<dbReference type="EMBL" id="JAGSPA010000003">
    <property type="protein sequence ID" value="MBV7257408.1"/>
    <property type="molecule type" value="Genomic_DNA"/>
</dbReference>
<dbReference type="RefSeq" id="WP_218446219.1">
    <property type="nucleotide sequence ID" value="NZ_JAGSPA010000003.1"/>
</dbReference>
<evidence type="ECO:0000313" key="12">
    <source>
        <dbReference type="EMBL" id="MBV7257408.1"/>
    </source>
</evidence>
<protein>
    <recommendedName>
        <fullName evidence="9">Membrane fusion protein (MFP) family protein</fullName>
    </recommendedName>
</protein>
<evidence type="ECO:0000256" key="8">
    <source>
        <dbReference type="ARBA" id="ARBA00023136"/>
    </source>
</evidence>
<evidence type="ECO:0000256" key="3">
    <source>
        <dbReference type="ARBA" id="ARBA00022448"/>
    </source>
</evidence>
<sequence>MSVASAAADRFPSLARHWAVLRAAWSQETERAKTHRKIDETDFLPAALEVMETPPSPIGRGLLWFLMSCLAIALLWSFIGRMDVVAVAPGKLVPEGRVKTVQAPELGIVRALNVREGQRVAAGDVLVELDPTVADAEAGQAERALLAARIDAARARAVLGGLQGGNATFTAPEGTPDAVARVQQTLIAAQLAEYRARSAGLADQARSAQAQAGAARQEIAKLGETAPLLREQVEARRELAERGFQSKLQLLDYEAALVEAEKNGAIARNTEQQALASVSAARQGQAQARQEAIRAALAELSDAENRIAMAVGDMTKAGRRAGLMQLTAPVSGTVQQLKLATIGGVVQPAEALMVVVPEGGGEGTSRKAPRGDRHDLVAEVMLLNKDIGFVREGQEVAVKLEAFPFTDHGLIPGTLTRISSDAVEQENVGLVYTARVALDCAPTGEDTRKAAQTAALCRAMSAGMTATAEIKTDQRRIIDYFLSPISKATSEAGRER</sequence>
<keyword evidence="13" id="KW-1185">Reference proteome</keyword>
<dbReference type="PANTHER" id="PTHR30386">
    <property type="entry name" value="MEMBRANE FUSION SUBUNIT OF EMRAB-TOLC MULTIDRUG EFFLUX PUMP"/>
    <property type="match status" value="1"/>
</dbReference>
<evidence type="ECO:0000256" key="1">
    <source>
        <dbReference type="ARBA" id="ARBA00004377"/>
    </source>
</evidence>
<keyword evidence="4 9" id="KW-1003">Cell membrane</keyword>